<name>A0A078HQV6_BRANA</name>
<organism evidence="1 2">
    <name type="scientific">Brassica napus</name>
    <name type="common">Rape</name>
    <dbReference type="NCBI Taxonomy" id="3708"/>
    <lineage>
        <taxon>Eukaryota</taxon>
        <taxon>Viridiplantae</taxon>
        <taxon>Streptophyta</taxon>
        <taxon>Embryophyta</taxon>
        <taxon>Tracheophyta</taxon>
        <taxon>Spermatophyta</taxon>
        <taxon>Magnoliopsida</taxon>
        <taxon>eudicotyledons</taxon>
        <taxon>Gunneridae</taxon>
        <taxon>Pentapetalae</taxon>
        <taxon>rosids</taxon>
        <taxon>malvids</taxon>
        <taxon>Brassicales</taxon>
        <taxon>Brassicaceae</taxon>
        <taxon>Brassiceae</taxon>
        <taxon>Brassica</taxon>
    </lineage>
</organism>
<dbReference type="PaxDb" id="3708-A0A078HQV6"/>
<sequence>MDIISGLSFSLST</sequence>
<dbReference type="Proteomes" id="UP000028999">
    <property type="component" value="Unassembled WGS sequence"/>
</dbReference>
<reference evidence="1 2" key="1">
    <citation type="journal article" date="2014" name="Science">
        <title>Plant genetics. Early allopolyploid evolution in the post-Neolithic Brassica napus oilseed genome.</title>
        <authorList>
            <person name="Chalhoub B."/>
            <person name="Denoeud F."/>
            <person name="Liu S."/>
            <person name="Parkin I.A."/>
            <person name="Tang H."/>
            <person name="Wang X."/>
            <person name="Chiquet J."/>
            <person name="Belcram H."/>
            <person name="Tong C."/>
            <person name="Samans B."/>
            <person name="Correa M."/>
            <person name="Da Silva C."/>
            <person name="Just J."/>
            <person name="Falentin C."/>
            <person name="Koh C.S."/>
            <person name="Le Clainche I."/>
            <person name="Bernard M."/>
            <person name="Bento P."/>
            <person name="Noel B."/>
            <person name="Labadie K."/>
            <person name="Alberti A."/>
            <person name="Charles M."/>
            <person name="Arnaud D."/>
            <person name="Guo H."/>
            <person name="Daviaud C."/>
            <person name="Alamery S."/>
            <person name="Jabbari K."/>
            <person name="Zhao M."/>
            <person name="Edger P.P."/>
            <person name="Chelaifa H."/>
            <person name="Tack D."/>
            <person name="Lassalle G."/>
            <person name="Mestiri I."/>
            <person name="Schnel N."/>
            <person name="Le Paslier M.C."/>
            <person name="Fan G."/>
            <person name="Renault V."/>
            <person name="Bayer P.E."/>
            <person name="Golicz A.A."/>
            <person name="Manoli S."/>
            <person name="Lee T.H."/>
            <person name="Thi V.H."/>
            <person name="Chalabi S."/>
            <person name="Hu Q."/>
            <person name="Fan C."/>
            <person name="Tollenaere R."/>
            <person name="Lu Y."/>
            <person name="Battail C."/>
            <person name="Shen J."/>
            <person name="Sidebottom C.H."/>
            <person name="Wang X."/>
            <person name="Canaguier A."/>
            <person name="Chauveau A."/>
            <person name="Berard A."/>
            <person name="Deniot G."/>
            <person name="Guan M."/>
            <person name="Liu Z."/>
            <person name="Sun F."/>
            <person name="Lim Y.P."/>
            <person name="Lyons E."/>
            <person name="Town C.D."/>
            <person name="Bancroft I."/>
            <person name="Wang X."/>
            <person name="Meng J."/>
            <person name="Ma J."/>
            <person name="Pires J.C."/>
            <person name="King G.J."/>
            <person name="Brunel D."/>
            <person name="Delourme R."/>
            <person name="Renard M."/>
            <person name="Aury J.M."/>
            <person name="Adams K.L."/>
            <person name="Batley J."/>
            <person name="Snowdon R.J."/>
            <person name="Tost J."/>
            <person name="Edwards D."/>
            <person name="Zhou Y."/>
            <person name="Hua W."/>
            <person name="Sharpe A.G."/>
            <person name="Paterson A.H."/>
            <person name="Guan C."/>
            <person name="Wincker P."/>
        </authorList>
    </citation>
    <scope>NUCLEOTIDE SEQUENCE [LARGE SCALE GENOMIC DNA]</scope>
    <source>
        <strain evidence="2">cv. Darmor-bzh</strain>
    </source>
</reference>
<protein>
    <submittedName>
        <fullName evidence="1">BnaA09g35090D protein</fullName>
    </submittedName>
</protein>
<proteinExistence type="predicted"/>
<accession>A0A078HQV6</accession>
<keyword evidence="2" id="KW-1185">Reference proteome</keyword>
<dbReference type="EMBL" id="LK032466">
    <property type="protein sequence ID" value="CDY40227.1"/>
    <property type="molecule type" value="Genomic_DNA"/>
</dbReference>
<evidence type="ECO:0000313" key="2">
    <source>
        <dbReference type="Proteomes" id="UP000028999"/>
    </source>
</evidence>
<gene>
    <name evidence="1" type="primary">BnaA09g35090D</name>
    <name evidence="1" type="ORF">GSBRNA2T00069377001</name>
</gene>
<evidence type="ECO:0000313" key="1">
    <source>
        <dbReference type="EMBL" id="CDY40227.1"/>
    </source>
</evidence>